<protein>
    <recommendedName>
        <fullName evidence="4">DUF3098 domain-containing protein</fullName>
    </recommendedName>
</protein>
<reference evidence="2 3" key="1">
    <citation type="journal article" date="2011" name="Stand. Genomic Sci.">
        <title>Non-contiguous finished genome sequence of Bacteroides coprosuis type strain (PC139).</title>
        <authorList>
            <person name="Land M."/>
            <person name="Held B."/>
            <person name="Gronow S."/>
            <person name="Abt B."/>
            <person name="Lucas S."/>
            <person name="Del Rio T.G."/>
            <person name="Nolan M."/>
            <person name="Tice H."/>
            <person name="Cheng J.F."/>
            <person name="Pitluck S."/>
            <person name="Liolios K."/>
            <person name="Pagani I."/>
            <person name="Ivanova N."/>
            <person name="Mavromatis K."/>
            <person name="Mikhailova N."/>
            <person name="Pati A."/>
            <person name="Tapia R."/>
            <person name="Han C."/>
            <person name="Goodwin L."/>
            <person name="Chen A."/>
            <person name="Palaniappan K."/>
            <person name="Hauser L."/>
            <person name="Brambilla E.M."/>
            <person name="Rohde M."/>
            <person name="Goker M."/>
            <person name="Detter J.C."/>
            <person name="Woyke T."/>
            <person name="Bristow J."/>
            <person name="Eisen J.A."/>
            <person name="Markowitz V."/>
            <person name="Hugenholtz P."/>
            <person name="Kyrpides N.C."/>
            <person name="Klenk H.P."/>
            <person name="Lapidus A."/>
        </authorList>
    </citation>
    <scope>NUCLEOTIDE SEQUENCE</scope>
    <source>
        <strain evidence="2 3">DSM 18011</strain>
    </source>
</reference>
<name>F3ZQS2_9BACE</name>
<keyword evidence="1" id="KW-0812">Transmembrane</keyword>
<proteinExistence type="predicted"/>
<dbReference type="Pfam" id="PF11297">
    <property type="entry name" value="DUF3098"/>
    <property type="match status" value="1"/>
</dbReference>
<dbReference type="EMBL" id="CM001167">
    <property type="protein sequence ID" value="EGJ70580.1"/>
    <property type="molecule type" value="Genomic_DNA"/>
</dbReference>
<evidence type="ECO:0000313" key="2">
    <source>
        <dbReference type="EMBL" id="EGJ70580.1"/>
    </source>
</evidence>
<dbReference type="STRING" id="679937.Bcop_0362"/>
<dbReference type="InterPro" id="IPR021448">
    <property type="entry name" value="DUF3098"/>
</dbReference>
<evidence type="ECO:0000256" key="1">
    <source>
        <dbReference type="SAM" id="Phobius"/>
    </source>
</evidence>
<gene>
    <name evidence="2" type="ORF">Bcop_0362</name>
</gene>
<accession>F3ZQS2</accession>
<keyword evidence="3" id="KW-1185">Reference proteome</keyword>
<sequence>MSNEKNKKRLAFTKTNYILLAIGLVAVCVGFILMGGPSTTETHFEPDIFSARRIKLAPAVSFLGYIFIIFAILFKKKQK</sequence>
<organism evidence="2 3">
    <name type="scientific">Bacteroides coprosuis DSM 18011</name>
    <dbReference type="NCBI Taxonomy" id="679937"/>
    <lineage>
        <taxon>Bacteria</taxon>
        <taxon>Pseudomonadati</taxon>
        <taxon>Bacteroidota</taxon>
        <taxon>Bacteroidia</taxon>
        <taxon>Bacteroidales</taxon>
        <taxon>Bacteroidaceae</taxon>
        <taxon>Bacteroides</taxon>
    </lineage>
</organism>
<dbReference type="OrthoDB" id="963379at2"/>
<dbReference type="Proteomes" id="UP000018439">
    <property type="component" value="Chromosome"/>
</dbReference>
<dbReference type="AlphaFoldDB" id="F3ZQS2"/>
<keyword evidence="1" id="KW-1133">Transmembrane helix</keyword>
<dbReference type="HOGENOM" id="CLU_176977_0_0_10"/>
<evidence type="ECO:0008006" key="4">
    <source>
        <dbReference type="Google" id="ProtNLM"/>
    </source>
</evidence>
<feature type="transmembrane region" description="Helical" evidence="1">
    <location>
        <begin position="56"/>
        <end position="74"/>
    </location>
</feature>
<feature type="transmembrane region" description="Helical" evidence="1">
    <location>
        <begin position="17"/>
        <end position="36"/>
    </location>
</feature>
<dbReference type="eggNOG" id="ENOG50331EZ">
    <property type="taxonomic scope" value="Bacteria"/>
</dbReference>
<evidence type="ECO:0000313" key="3">
    <source>
        <dbReference type="Proteomes" id="UP000018439"/>
    </source>
</evidence>
<keyword evidence="1" id="KW-0472">Membrane</keyword>